<keyword evidence="2 4" id="KW-0863">Zinc-finger</keyword>
<evidence type="ECO:0000256" key="2">
    <source>
        <dbReference type="ARBA" id="ARBA00022771"/>
    </source>
</evidence>
<dbReference type="EMBL" id="ML145148">
    <property type="protein sequence ID" value="TBU56646.1"/>
    <property type="molecule type" value="Genomic_DNA"/>
</dbReference>
<evidence type="ECO:0000313" key="6">
    <source>
        <dbReference type="EMBL" id="TBU56646.1"/>
    </source>
</evidence>
<evidence type="ECO:0000313" key="7">
    <source>
        <dbReference type="Proteomes" id="UP000292082"/>
    </source>
</evidence>
<dbReference type="SUPFAM" id="SSF48403">
    <property type="entry name" value="Ankyrin repeat"/>
    <property type="match status" value="1"/>
</dbReference>
<evidence type="ECO:0000256" key="1">
    <source>
        <dbReference type="ARBA" id="ARBA00022723"/>
    </source>
</evidence>
<dbReference type="Pfam" id="PF01753">
    <property type="entry name" value="zf-MYND"/>
    <property type="match status" value="1"/>
</dbReference>
<proteinExistence type="predicted"/>
<dbReference type="Gene3D" id="6.10.140.2220">
    <property type="match status" value="1"/>
</dbReference>
<dbReference type="InterPro" id="IPR036770">
    <property type="entry name" value="Ankyrin_rpt-contain_sf"/>
</dbReference>
<dbReference type="InterPro" id="IPR002893">
    <property type="entry name" value="Znf_MYND"/>
</dbReference>
<dbReference type="AlphaFoldDB" id="A0A4Q9PQM7"/>
<keyword evidence="7" id="KW-1185">Reference proteome</keyword>
<keyword evidence="1" id="KW-0479">Metal-binding</keyword>
<protein>
    <recommendedName>
        <fullName evidence="5">MYND-type domain-containing protein</fullName>
    </recommendedName>
</protein>
<dbReference type="Proteomes" id="UP000292082">
    <property type="component" value="Unassembled WGS sequence"/>
</dbReference>
<reference evidence="6 7" key="1">
    <citation type="submission" date="2019-01" db="EMBL/GenBank/DDBJ databases">
        <title>Draft genome sequences of three monokaryotic isolates of the white-rot basidiomycete fungus Dichomitus squalens.</title>
        <authorList>
            <consortium name="DOE Joint Genome Institute"/>
            <person name="Lopez S.C."/>
            <person name="Andreopoulos B."/>
            <person name="Pangilinan J."/>
            <person name="Lipzen A."/>
            <person name="Riley R."/>
            <person name="Ahrendt S."/>
            <person name="Ng V."/>
            <person name="Barry K."/>
            <person name="Daum C."/>
            <person name="Grigoriev I.V."/>
            <person name="Hilden K.S."/>
            <person name="Makela M.R."/>
            <person name="de Vries R.P."/>
        </authorList>
    </citation>
    <scope>NUCLEOTIDE SEQUENCE [LARGE SCALE GENOMIC DNA]</scope>
    <source>
        <strain evidence="6 7">CBS 464.89</strain>
    </source>
</reference>
<dbReference type="SUPFAM" id="SSF144232">
    <property type="entry name" value="HIT/MYND zinc finger-like"/>
    <property type="match status" value="1"/>
</dbReference>
<keyword evidence="3" id="KW-0862">Zinc</keyword>
<gene>
    <name evidence="6" type="ORF">BD310DRAFT_978719</name>
</gene>
<dbReference type="Gene3D" id="1.25.40.20">
    <property type="entry name" value="Ankyrin repeat-containing domain"/>
    <property type="match status" value="1"/>
</dbReference>
<name>A0A4Q9PQM7_9APHY</name>
<dbReference type="PROSITE" id="PS50865">
    <property type="entry name" value="ZF_MYND_2"/>
    <property type="match status" value="1"/>
</dbReference>
<accession>A0A4Q9PQM7</accession>
<sequence>MDPLKMRRLDRERFAAQLTDPTIGRPLEELMKSNDMLSGSESQRLRSYFSNNGLEPGRHLDIYGRAIMMGDIESIKLFYKASLDEHGLKHDSDDAARAAATREIYEKRWGPTRVPVYNLILLSTLIMPPMRRQHLEVARWLIDEAKVPVDGKDLSGSTALHHAISTKPAFDPEYAQMLYDAGGIVTLRNRYGGTPAHEIVMTWDPTNREAVRKAADALKWYLDHGGNLEIKDSDGVAVRHSVNSTKNFARKGIQMETWRVVDTEDRRRANLAGKICTFCGREPGGDVRLLLCSKCRVAHYCSGGRPCQKADWPYHRSVCKATPTA</sequence>
<feature type="domain" description="MYND-type" evidence="5">
    <location>
        <begin position="276"/>
        <end position="319"/>
    </location>
</feature>
<organism evidence="6 7">
    <name type="scientific">Dichomitus squalens</name>
    <dbReference type="NCBI Taxonomy" id="114155"/>
    <lineage>
        <taxon>Eukaryota</taxon>
        <taxon>Fungi</taxon>
        <taxon>Dikarya</taxon>
        <taxon>Basidiomycota</taxon>
        <taxon>Agaricomycotina</taxon>
        <taxon>Agaricomycetes</taxon>
        <taxon>Polyporales</taxon>
        <taxon>Polyporaceae</taxon>
        <taxon>Dichomitus</taxon>
    </lineage>
</organism>
<evidence type="ECO:0000259" key="5">
    <source>
        <dbReference type="PROSITE" id="PS50865"/>
    </source>
</evidence>
<evidence type="ECO:0000256" key="4">
    <source>
        <dbReference type="PROSITE-ProRule" id="PRU00134"/>
    </source>
</evidence>
<dbReference type="GO" id="GO:0008270">
    <property type="term" value="F:zinc ion binding"/>
    <property type="evidence" value="ECO:0007669"/>
    <property type="project" value="UniProtKB-KW"/>
</dbReference>
<evidence type="ECO:0000256" key="3">
    <source>
        <dbReference type="ARBA" id="ARBA00022833"/>
    </source>
</evidence>